<evidence type="ECO:0000259" key="1">
    <source>
        <dbReference type="Pfam" id="PF00582"/>
    </source>
</evidence>
<name>A0A1T5IWS5_9BACT</name>
<dbReference type="SUPFAM" id="SSF52402">
    <property type="entry name" value="Adenine nucleotide alpha hydrolases-like"/>
    <property type="match status" value="1"/>
</dbReference>
<dbReference type="EMBL" id="FUZU01000001">
    <property type="protein sequence ID" value="SKC43637.1"/>
    <property type="molecule type" value="Genomic_DNA"/>
</dbReference>
<accession>A0A1T5IWS5</accession>
<protein>
    <submittedName>
        <fullName evidence="2">Universal stress protein family protein</fullName>
    </submittedName>
</protein>
<dbReference type="CDD" id="cd00293">
    <property type="entry name" value="USP-like"/>
    <property type="match status" value="1"/>
</dbReference>
<sequence length="143" mass="16440">MVKETSKPNAMANTILCTINLPESSKEAVQWAVTMAQQLKVHLTILYTYRLIQSQSGEVVQLKKRIEEDAYKQFLDIEKELLIGRGISYDFRTEVGFIADRIEDHAKKNNLNFLVIDKNVSSRSKETFEELMEHIQVPTLVVP</sequence>
<dbReference type="Gene3D" id="3.40.50.620">
    <property type="entry name" value="HUPs"/>
    <property type="match status" value="1"/>
</dbReference>
<gene>
    <name evidence="2" type="ORF">SAMN05660236_0490</name>
</gene>
<dbReference type="Pfam" id="PF00582">
    <property type="entry name" value="Usp"/>
    <property type="match status" value="1"/>
</dbReference>
<evidence type="ECO:0000313" key="2">
    <source>
        <dbReference type="EMBL" id="SKC43637.1"/>
    </source>
</evidence>
<keyword evidence="3" id="KW-1185">Reference proteome</keyword>
<evidence type="ECO:0000313" key="3">
    <source>
        <dbReference type="Proteomes" id="UP000190961"/>
    </source>
</evidence>
<feature type="domain" description="UspA" evidence="1">
    <location>
        <begin position="11"/>
        <end position="143"/>
    </location>
</feature>
<dbReference type="OrthoDB" id="980049at2"/>
<proteinExistence type="predicted"/>
<reference evidence="2 3" key="1">
    <citation type="submission" date="2017-02" db="EMBL/GenBank/DDBJ databases">
        <authorList>
            <person name="Peterson S.W."/>
        </authorList>
    </citation>
    <scope>NUCLEOTIDE SEQUENCE [LARGE SCALE GENOMIC DNA]</scope>
    <source>
        <strain evidence="2 3">DSM 25262</strain>
    </source>
</reference>
<dbReference type="STRING" id="688867.SAMN05660236_0490"/>
<dbReference type="AlphaFoldDB" id="A0A1T5IWS5"/>
<dbReference type="Proteomes" id="UP000190961">
    <property type="component" value="Unassembled WGS sequence"/>
</dbReference>
<dbReference type="InterPro" id="IPR014729">
    <property type="entry name" value="Rossmann-like_a/b/a_fold"/>
</dbReference>
<dbReference type="RefSeq" id="WP_079685112.1">
    <property type="nucleotide sequence ID" value="NZ_FUZU01000001.1"/>
</dbReference>
<dbReference type="InterPro" id="IPR006016">
    <property type="entry name" value="UspA"/>
</dbReference>
<organism evidence="2 3">
    <name type="scientific">Ohtaekwangia koreensis</name>
    <dbReference type="NCBI Taxonomy" id="688867"/>
    <lineage>
        <taxon>Bacteria</taxon>
        <taxon>Pseudomonadati</taxon>
        <taxon>Bacteroidota</taxon>
        <taxon>Cytophagia</taxon>
        <taxon>Cytophagales</taxon>
        <taxon>Fulvivirgaceae</taxon>
        <taxon>Ohtaekwangia</taxon>
    </lineage>
</organism>